<dbReference type="CDD" id="cd01879">
    <property type="entry name" value="FeoB"/>
    <property type="match status" value="1"/>
</dbReference>
<feature type="domain" description="FeoB-type G" evidence="12">
    <location>
        <begin position="4"/>
        <end position="167"/>
    </location>
</feature>
<sequence length="168" mass="18298">MAKKLIIALAGNPNSGKSTVFNALTGARQHVRNWPGKTIEKKEGTYKHGDLEIQVVDLPGTYSLTAYSLEEVIARDYIVEEKPDVVIDVVDAANLERNLYLAIQILELNIPLVIVLNMSDISDSRGLKIDTEMLAKGLKNTPVVTTVANKGKGIHELIHEAVLTAAAK</sequence>
<dbReference type="PRINTS" id="PR00326">
    <property type="entry name" value="GTP1OBG"/>
</dbReference>
<keyword evidence="11" id="KW-0472">Membrane</keyword>
<dbReference type="PANTHER" id="PTHR43185">
    <property type="entry name" value="FERROUS IRON TRANSPORT PROTEIN B"/>
    <property type="match status" value="1"/>
</dbReference>
<evidence type="ECO:0000256" key="4">
    <source>
        <dbReference type="ARBA" id="ARBA00022519"/>
    </source>
</evidence>
<evidence type="ECO:0000256" key="9">
    <source>
        <dbReference type="ARBA" id="ARBA00023065"/>
    </source>
</evidence>
<dbReference type="InterPro" id="IPR006073">
    <property type="entry name" value="GTP-bd"/>
</dbReference>
<evidence type="ECO:0000256" key="2">
    <source>
        <dbReference type="ARBA" id="ARBA00022448"/>
    </source>
</evidence>
<keyword evidence="4" id="KW-0997">Cell inner membrane</keyword>
<evidence type="ECO:0000256" key="7">
    <source>
        <dbReference type="ARBA" id="ARBA00022989"/>
    </source>
</evidence>
<dbReference type="Gene3D" id="3.40.50.300">
    <property type="entry name" value="P-loop containing nucleotide triphosphate hydrolases"/>
    <property type="match status" value="1"/>
</dbReference>
<evidence type="ECO:0000256" key="3">
    <source>
        <dbReference type="ARBA" id="ARBA00022475"/>
    </source>
</evidence>
<keyword evidence="7" id="KW-1133">Transmembrane helix</keyword>
<evidence type="ECO:0000256" key="1">
    <source>
        <dbReference type="ARBA" id="ARBA00004429"/>
    </source>
</evidence>
<dbReference type="GO" id="GO:0005525">
    <property type="term" value="F:GTP binding"/>
    <property type="evidence" value="ECO:0007669"/>
    <property type="project" value="UniProtKB-KW"/>
</dbReference>
<name>X1ARB9_9ZZZZ</name>
<keyword evidence="8" id="KW-0408">Iron</keyword>
<dbReference type="FunFam" id="3.40.50.300:FF:000426">
    <property type="entry name" value="Ferrous iron transport protein B"/>
    <property type="match status" value="1"/>
</dbReference>
<gene>
    <name evidence="13" type="ORF">S01H4_05584</name>
</gene>
<keyword evidence="2" id="KW-0813">Transport</keyword>
<keyword evidence="10" id="KW-0342">GTP-binding</keyword>
<dbReference type="InterPro" id="IPR027417">
    <property type="entry name" value="P-loop_NTPase"/>
</dbReference>
<dbReference type="AlphaFoldDB" id="X1ARB9"/>
<keyword evidence="3" id="KW-1003">Cell membrane</keyword>
<dbReference type="NCBIfam" id="TIGR00231">
    <property type="entry name" value="small_GTP"/>
    <property type="match status" value="1"/>
</dbReference>
<dbReference type="Pfam" id="PF02421">
    <property type="entry name" value="FeoB_N"/>
    <property type="match status" value="1"/>
</dbReference>
<evidence type="ECO:0000256" key="5">
    <source>
        <dbReference type="ARBA" id="ARBA00022692"/>
    </source>
</evidence>
<dbReference type="EMBL" id="BART01001636">
    <property type="protein sequence ID" value="GAG71877.1"/>
    <property type="molecule type" value="Genomic_DNA"/>
</dbReference>
<organism evidence="13">
    <name type="scientific">marine sediment metagenome</name>
    <dbReference type="NCBI Taxonomy" id="412755"/>
    <lineage>
        <taxon>unclassified sequences</taxon>
        <taxon>metagenomes</taxon>
        <taxon>ecological metagenomes</taxon>
    </lineage>
</organism>
<accession>X1ARB9</accession>
<evidence type="ECO:0000256" key="10">
    <source>
        <dbReference type="ARBA" id="ARBA00023134"/>
    </source>
</evidence>
<keyword evidence="5" id="KW-0812">Transmembrane</keyword>
<evidence type="ECO:0000256" key="11">
    <source>
        <dbReference type="ARBA" id="ARBA00023136"/>
    </source>
</evidence>
<reference evidence="13" key="1">
    <citation type="journal article" date="2014" name="Front. Microbiol.">
        <title>High frequency of phylogenetically diverse reductive dehalogenase-homologous genes in deep subseafloor sedimentary metagenomes.</title>
        <authorList>
            <person name="Kawai M."/>
            <person name="Futagami T."/>
            <person name="Toyoda A."/>
            <person name="Takaki Y."/>
            <person name="Nishi S."/>
            <person name="Hori S."/>
            <person name="Arai W."/>
            <person name="Tsubouchi T."/>
            <person name="Morono Y."/>
            <person name="Uchiyama I."/>
            <person name="Ito T."/>
            <person name="Fujiyama A."/>
            <person name="Inagaki F."/>
            <person name="Takami H."/>
        </authorList>
    </citation>
    <scope>NUCLEOTIDE SEQUENCE</scope>
    <source>
        <strain evidence="13">Expedition CK06-06</strain>
    </source>
</reference>
<evidence type="ECO:0000256" key="6">
    <source>
        <dbReference type="ARBA" id="ARBA00022741"/>
    </source>
</evidence>
<dbReference type="GO" id="GO:0015093">
    <property type="term" value="F:ferrous iron transmembrane transporter activity"/>
    <property type="evidence" value="ECO:0007669"/>
    <property type="project" value="TreeGrafter"/>
</dbReference>
<evidence type="ECO:0000313" key="13">
    <source>
        <dbReference type="EMBL" id="GAG71877.1"/>
    </source>
</evidence>
<keyword evidence="6" id="KW-0547">Nucleotide-binding</keyword>
<evidence type="ECO:0000256" key="8">
    <source>
        <dbReference type="ARBA" id="ARBA00023004"/>
    </source>
</evidence>
<dbReference type="InterPro" id="IPR005225">
    <property type="entry name" value="Small_GTP-bd"/>
</dbReference>
<evidence type="ECO:0000259" key="12">
    <source>
        <dbReference type="PROSITE" id="PS51711"/>
    </source>
</evidence>
<comment type="caution">
    <text evidence="13">The sequence shown here is derived from an EMBL/GenBank/DDBJ whole genome shotgun (WGS) entry which is preliminary data.</text>
</comment>
<comment type="subcellular location">
    <subcellularLocation>
        <location evidence="1">Cell inner membrane</location>
        <topology evidence="1">Multi-pass membrane protein</topology>
    </subcellularLocation>
</comment>
<protein>
    <recommendedName>
        <fullName evidence="12">FeoB-type G domain-containing protein</fullName>
    </recommendedName>
</protein>
<dbReference type="SUPFAM" id="SSF52540">
    <property type="entry name" value="P-loop containing nucleoside triphosphate hydrolases"/>
    <property type="match status" value="1"/>
</dbReference>
<proteinExistence type="predicted"/>
<dbReference type="InterPro" id="IPR030389">
    <property type="entry name" value="G_FEOB_dom"/>
</dbReference>
<dbReference type="PROSITE" id="PS51711">
    <property type="entry name" value="G_FEOB"/>
    <property type="match status" value="1"/>
</dbReference>
<dbReference type="PANTHER" id="PTHR43185:SF1">
    <property type="entry name" value="FE(2+) TRANSPORTER FEOB"/>
    <property type="match status" value="1"/>
</dbReference>
<dbReference type="GO" id="GO:0005886">
    <property type="term" value="C:plasma membrane"/>
    <property type="evidence" value="ECO:0007669"/>
    <property type="project" value="UniProtKB-SubCell"/>
</dbReference>
<dbReference type="InterPro" id="IPR050860">
    <property type="entry name" value="FeoB_GTPase"/>
</dbReference>
<keyword evidence="9" id="KW-0406">Ion transport</keyword>